<evidence type="ECO:0000259" key="7">
    <source>
        <dbReference type="PROSITE" id="PS50090"/>
    </source>
</evidence>
<proteinExistence type="predicted"/>
<dbReference type="SUPFAM" id="SSF46689">
    <property type="entry name" value="Homeodomain-like"/>
    <property type="match status" value="1"/>
</dbReference>
<keyword evidence="6" id="KW-0539">Nucleus</keyword>
<dbReference type="CDD" id="cd00167">
    <property type="entry name" value="SANT"/>
    <property type="match status" value="2"/>
</dbReference>
<evidence type="ECO:0000256" key="2">
    <source>
        <dbReference type="ARBA" id="ARBA00022737"/>
    </source>
</evidence>
<dbReference type="GO" id="GO:0000976">
    <property type="term" value="F:transcription cis-regulatory region binding"/>
    <property type="evidence" value="ECO:0007669"/>
    <property type="project" value="TreeGrafter"/>
</dbReference>
<dbReference type="InterPro" id="IPR001005">
    <property type="entry name" value="SANT/Myb"/>
</dbReference>
<dbReference type="PROSITE" id="PS51294">
    <property type="entry name" value="HTH_MYB"/>
    <property type="match status" value="2"/>
</dbReference>
<dbReference type="GO" id="GO:0090558">
    <property type="term" value="P:plant epidermis development"/>
    <property type="evidence" value="ECO:0007669"/>
    <property type="project" value="UniProtKB-ARBA"/>
</dbReference>
<dbReference type="Gene3D" id="1.10.10.60">
    <property type="entry name" value="Homeodomain-like"/>
    <property type="match status" value="2"/>
</dbReference>
<keyword evidence="2" id="KW-0677">Repeat</keyword>
<keyword evidence="10" id="KW-1185">Reference proteome</keyword>
<protein>
    <submittedName>
        <fullName evidence="9">Uncharacterized protein</fullName>
    </submittedName>
</protein>
<evidence type="ECO:0000313" key="9">
    <source>
        <dbReference type="EMBL" id="KAJ9708935.1"/>
    </source>
</evidence>
<evidence type="ECO:0000256" key="5">
    <source>
        <dbReference type="ARBA" id="ARBA00023163"/>
    </source>
</evidence>
<keyword evidence="5" id="KW-0804">Transcription</keyword>
<feature type="domain" description="Myb-like" evidence="7">
    <location>
        <begin position="4"/>
        <end position="56"/>
    </location>
</feature>
<comment type="caution">
    <text evidence="9">The sequence shown here is derived from an EMBL/GenBank/DDBJ whole genome shotgun (WGS) entry which is preliminary data.</text>
</comment>
<sequence length="220" mass="25292">MKGEDNYKKGLWTKEEDRILLDYIQVHGRGRWNHISKITGLKRCGKSCRLRWMNYLSPSVKHGEFTEQEEDLIIRLHNLLGNRWSLIAGRVPGRTDNQVKNHWNSHLCKRLGIKKENGKTAVTSLKPHSTNVDNTPKRQALVDSISKPFHDYNMDVGEVTRRQCPLSGAQVSEEQPAEVGWHCVDSFWASTAEHLRECTPTSMEFLEGYYSPGDAFWQGL</sequence>
<feature type="domain" description="HTH myb-type" evidence="8">
    <location>
        <begin position="4"/>
        <end position="56"/>
    </location>
</feature>
<dbReference type="GO" id="GO:0005634">
    <property type="term" value="C:nucleus"/>
    <property type="evidence" value="ECO:0007669"/>
    <property type="project" value="UniProtKB-SubCell"/>
</dbReference>
<comment type="subcellular location">
    <subcellularLocation>
        <location evidence="1">Nucleus</location>
    </subcellularLocation>
</comment>
<dbReference type="InterPro" id="IPR015495">
    <property type="entry name" value="Myb_TF_plants"/>
</dbReference>
<dbReference type="GO" id="GO:0030154">
    <property type="term" value="P:cell differentiation"/>
    <property type="evidence" value="ECO:0007669"/>
    <property type="project" value="TreeGrafter"/>
</dbReference>
<dbReference type="FunFam" id="1.10.10.60:FF:000001">
    <property type="entry name" value="MYB-related transcription factor"/>
    <property type="match status" value="1"/>
</dbReference>
<evidence type="ECO:0000256" key="4">
    <source>
        <dbReference type="ARBA" id="ARBA00023125"/>
    </source>
</evidence>
<dbReference type="SMART" id="SM00717">
    <property type="entry name" value="SANT"/>
    <property type="match status" value="2"/>
</dbReference>
<dbReference type="GO" id="GO:0006355">
    <property type="term" value="P:regulation of DNA-templated transcription"/>
    <property type="evidence" value="ECO:0007669"/>
    <property type="project" value="TreeGrafter"/>
</dbReference>
<dbReference type="AlphaFoldDB" id="A0AA39AL11"/>
<evidence type="ECO:0000259" key="8">
    <source>
        <dbReference type="PROSITE" id="PS51294"/>
    </source>
</evidence>
<feature type="domain" description="HTH myb-type" evidence="8">
    <location>
        <begin position="57"/>
        <end position="111"/>
    </location>
</feature>
<dbReference type="EMBL" id="JARBHA010000001">
    <property type="protein sequence ID" value="KAJ9708935.1"/>
    <property type="molecule type" value="Genomic_DNA"/>
</dbReference>
<dbReference type="FunFam" id="1.10.10.60:FF:000353">
    <property type="entry name" value="Transcription factor WER"/>
    <property type="match status" value="1"/>
</dbReference>
<keyword evidence="3" id="KW-0805">Transcription regulation</keyword>
<evidence type="ECO:0000256" key="1">
    <source>
        <dbReference type="ARBA" id="ARBA00004123"/>
    </source>
</evidence>
<dbReference type="Proteomes" id="UP001168098">
    <property type="component" value="Unassembled WGS sequence"/>
</dbReference>
<organism evidence="9 10">
    <name type="scientific">Vitis rotundifolia</name>
    <name type="common">Muscadine grape</name>
    <dbReference type="NCBI Taxonomy" id="103349"/>
    <lineage>
        <taxon>Eukaryota</taxon>
        <taxon>Viridiplantae</taxon>
        <taxon>Streptophyta</taxon>
        <taxon>Embryophyta</taxon>
        <taxon>Tracheophyta</taxon>
        <taxon>Spermatophyta</taxon>
        <taxon>Magnoliopsida</taxon>
        <taxon>eudicotyledons</taxon>
        <taxon>Gunneridae</taxon>
        <taxon>Pentapetalae</taxon>
        <taxon>rosids</taxon>
        <taxon>Vitales</taxon>
        <taxon>Vitaceae</taxon>
        <taxon>Viteae</taxon>
        <taxon>Vitis</taxon>
    </lineage>
</organism>
<feature type="domain" description="Myb-like" evidence="7">
    <location>
        <begin position="57"/>
        <end position="107"/>
    </location>
</feature>
<evidence type="ECO:0000256" key="3">
    <source>
        <dbReference type="ARBA" id="ARBA00023015"/>
    </source>
</evidence>
<evidence type="ECO:0000256" key="6">
    <source>
        <dbReference type="ARBA" id="ARBA00023242"/>
    </source>
</evidence>
<dbReference type="PANTHER" id="PTHR47998">
    <property type="entry name" value="TRANSCRIPTION FACTOR MYB51-LIKE ISOFORM X1"/>
    <property type="match status" value="1"/>
</dbReference>
<dbReference type="InterPro" id="IPR009057">
    <property type="entry name" value="Homeodomain-like_sf"/>
</dbReference>
<gene>
    <name evidence="9" type="ORF">PVL29_000767</name>
</gene>
<dbReference type="GO" id="GO:0048731">
    <property type="term" value="P:system development"/>
    <property type="evidence" value="ECO:0007669"/>
    <property type="project" value="UniProtKB-ARBA"/>
</dbReference>
<name>A0AA39AL11_VITRO</name>
<dbReference type="PANTHER" id="PTHR47998:SF86">
    <property type="entry name" value="DOMAIN PROTEIN 66, PUTATIVE-RELATED"/>
    <property type="match status" value="1"/>
</dbReference>
<dbReference type="Pfam" id="PF00249">
    <property type="entry name" value="Myb_DNA-binding"/>
    <property type="match status" value="2"/>
</dbReference>
<accession>A0AA39AL11</accession>
<dbReference type="PROSITE" id="PS50090">
    <property type="entry name" value="MYB_LIKE"/>
    <property type="match status" value="2"/>
</dbReference>
<reference evidence="9 10" key="1">
    <citation type="journal article" date="2023" name="BMC Biotechnol.">
        <title>Vitis rotundifolia cv Carlos genome sequencing.</title>
        <authorList>
            <person name="Huff M."/>
            <person name="Hulse-Kemp A."/>
            <person name="Scheffler B."/>
            <person name="Youngblood R."/>
            <person name="Simpson S."/>
            <person name="Babiker E."/>
            <person name="Staton M."/>
        </authorList>
    </citation>
    <scope>NUCLEOTIDE SEQUENCE [LARGE SCALE GENOMIC DNA]</scope>
    <source>
        <tissue evidence="9">Leaf</tissue>
    </source>
</reference>
<dbReference type="InterPro" id="IPR017930">
    <property type="entry name" value="Myb_dom"/>
</dbReference>
<evidence type="ECO:0000313" key="10">
    <source>
        <dbReference type="Proteomes" id="UP001168098"/>
    </source>
</evidence>
<keyword evidence="4" id="KW-0238">DNA-binding</keyword>